<reference evidence="2 3" key="1">
    <citation type="submission" date="2017-05" db="EMBL/GenBank/DDBJ databases">
        <title>The Genome Sequence of Tsuchiyaea wingfieldii DSM 27421.</title>
        <authorList>
            <person name="Cuomo C."/>
            <person name="Passer A."/>
            <person name="Billmyre B."/>
            <person name="Heitman J."/>
        </authorList>
    </citation>
    <scope>NUCLEOTIDE SEQUENCE [LARGE SCALE GENOMIC DNA]</scope>
    <source>
        <strain evidence="2 3">DSM 27421</strain>
    </source>
</reference>
<gene>
    <name evidence="2" type="ORF">B9479_002171</name>
</gene>
<dbReference type="AlphaFoldDB" id="A0A5D3B4G4"/>
<accession>A0A5D3B4G4</accession>
<evidence type="ECO:0000313" key="3">
    <source>
        <dbReference type="Proteomes" id="UP000322245"/>
    </source>
</evidence>
<proteinExistence type="predicted"/>
<protein>
    <submittedName>
        <fullName evidence="2">Uncharacterized protein</fullName>
    </submittedName>
</protein>
<evidence type="ECO:0000256" key="1">
    <source>
        <dbReference type="SAM" id="MobiDB-lite"/>
    </source>
</evidence>
<keyword evidence="3" id="KW-1185">Reference proteome</keyword>
<name>A0A5D3B4G4_9TREE</name>
<dbReference type="EMBL" id="NIDF01000016">
    <property type="protein sequence ID" value="TYJ57070.1"/>
    <property type="molecule type" value="Genomic_DNA"/>
</dbReference>
<sequence length="338" mass="37528">MATPGNNIHRAPLVNQRLPQYGHPAHHHFAHPGPAYPRPFYAAAAAPAPPRVEPPPPAPAAETPSYYTGPWDTEKGDEGRSALGYLVDWLTMENNMLQYAKGGMSLDACRQVQQFLLSKGTNNPPSPPPYKNHKSEIESDRGGGVQALERMKNAELSLSSLQQYFYGVRHLWEEQSRMNMNSFEHPRSGQALQLIAAFRILQARKNKENYVDKGKKYPTQVQQFLLSKGTNAPPSPPPIRTTRARSRAIEAAEVLEEAEELEEGASHAPMEIQGIISQVNGLADEYINATGQGVKDDDVDFHDLVKGEFEFFWPLYDAMGRKASAKPIRLYDSAASLP</sequence>
<evidence type="ECO:0000313" key="2">
    <source>
        <dbReference type="EMBL" id="TYJ57070.1"/>
    </source>
</evidence>
<organism evidence="2 3">
    <name type="scientific">Cryptococcus floricola</name>
    <dbReference type="NCBI Taxonomy" id="2591691"/>
    <lineage>
        <taxon>Eukaryota</taxon>
        <taxon>Fungi</taxon>
        <taxon>Dikarya</taxon>
        <taxon>Basidiomycota</taxon>
        <taxon>Agaricomycotina</taxon>
        <taxon>Tremellomycetes</taxon>
        <taxon>Tremellales</taxon>
        <taxon>Cryptococcaceae</taxon>
        <taxon>Cryptococcus</taxon>
    </lineage>
</organism>
<feature type="region of interest" description="Disordered" evidence="1">
    <location>
        <begin position="118"/>
        <end position="138"/>
    </location>
</feature>
<dbReference type="Proteomes" id="UP000322245">
    <property type="component" value="Unassembled WGS sequence"/>
</dbReference>
<feature type="region of interest" description="Disordered" evidence="1">
    <location>
        <begin position="46"/>
        <end position="74"/>
    </location>
</feature>
<feature type="compositionally biased region" description="Pro residues" evidence="1">
    <location>
        <begin position="47"/>
        <end position="59"/>
    </location>
</feature>
<comment type="caution">
    <text evidence="2">The sequence shown here is derived from an EMBL/GenBank/DDBJ whole genome shotgun (WGS) entry which is preliminary data.</text>
</comment>